<comment type="subcellular location">
    <subcellularLocation>
        <location evidence="2">Membrane</location>
        <topology evidence="2">Multi-pass membrane protein</topology>
    </subcellularLocation>
</comment>
<keyword evidence="10 12" id="KW-0472">Membrane</keyword>
<dbReference type="SMART" id="SM00228">
    <property type="entry name" value="PDZ"/>
    <property type="match status" value="1"/>
</dbReference>
<evidence type="ECO:0000256" key="11">
    <source>
        <dbReference type="PROSITE-ProRule" id="PRU00182"/>
    </source>
</evidence>
<evidence type="ECO:0000259" key="13">
    <source>
        <dbReference type="SMART" id="SM00228"/>
    </source>
</evidence>
<name>A0A1M4SLQ2_9CLOT</name>
<dbReference type="EMBL" id="FQVG01000002">
    <property type="protein sequence ID" value="SHE33078.1"/>
    <property type="molecule type" value="Genomic_DNA"/>
</dbReference>
<evidence type="ECO:0000256" key="4">
    <source>
        <dbReference type="ARBA" id="ARBA00022670"/>
    </source>
</evidence>
<keyword evidence="12" id="KW-0479">Metal-binding</keyword>
<dbReference type="InterPro" id="IPR004387">
    <property type="entry name" value="Pept_M50_Zn"/>
</dbReference>
<evidence type="ECO:0000256" key="7">
    <source>
        <dbReference type="ARBA" id="ARBA00022833"/>
    </source>
</evidence>
<protein>
    <recommendedName>
        <fullName evidence="12">Zinc metalloprotease</fullName>
        <ecNumber evidence="12">3.4.24.-</ecNumber>
    </recommendedName>
</protein>
<keyword evidence="11" id="KW-0694">RNA-binding</keyword>
<sequence>MQTLLATIFVFGLLITSHELGHFVTAKLSGIKVLEFAIGMGPKIFGFKKGETSYSLRLFPIGGYVKMLGEEGDSNDPRAFCNQSPWIRLIVIIAGAFMNFVIAIILFAIIAYNAGVVRPIISEVEVGLPAYNAGVKVNDRIIEVNNKKVKTWEDFIIEISENKEKPIDLTIKRDDVIKKITVTPVYSKERGKYIIGIVPTVQKAGVITSIAEGFNKTVFTVKQMGIFLGRALRGNISSEDVGGPVAIVKMSGEAAKYGILSLLSFAALLSINLGVLNLIPFPALDGGWVIILLFEGITRKKIDENKIGLVNLIGFTILILFAIFITYKDILRFKLL</sequence>
<dbReference type="Pfam" id="PF17820">
    <property type="entry name" value="PDZ_6"/>
    <property type="match status" value="1"/>
</dbReference>
<dbReference type="GO" id="GO:0003723">
    <property type="term" value="F:RNA binding"/>
    <property type="evidence" value="ECO:0007669"/>
    <property type="project" value="UniProtKB-KW"/>
</dbReference>
<evidence type="ECO:0000256" key="12">
    <source>
        <dbReference type="RuleBase" id="RU362031"/>
    </source>
</evidence>
<evidence type="ECO:0000256" key="1">
    <source>
        <dbReference type="ARBA" id="ARBA00001947"/>
    </source>
</evidence>
<dbReference type="Gene3D" id="2.30.42.10">
    <property type="match status" value="1"/>
</dbReference>
<dbReference type="GO" id="GO:0006508">
    <property type="term" value="P:proteolysis"/>
    <property type="evidence" value="ECO:0007669"/>
    <property type="project" value="UniProtKB-KW"/>
</dbReference>
<dbReference type="GO" id="GO:0016020">
    <property type="term" value="C:membrane"/>
    <property type="evidence" value="ECO:0007669"/>
    <property type="project" value="UniProtKB-SubCell"/>
</dbReference>
<dbReference type="NCBIfam" id="TIGR00054">
    <property type="entry name" value="RIP metalloprotease RseP"/>
    <property type="match status" value="1"/>
</dbReference>
<feature type="transmembrane region" description="Helical" evidence="12">
    <location>
        <begin position="309"/>
        <end position="327"/>
    </location>
</feature>
<keyword evidence="5 12" id="KW-0812">Transmembrane</keyword>
<dbReference type="PANTHER" id="PTHR42837:SF2">
    <property type="entry name" value="MEMBRANE METALLOPROTEASE ARASP2, CHLOROPLASTIC-RELATED"/>
    <property type="match status" value="1"/>
</dbReference>
<evidence type="ECO:0000256" key="8">
    <source>
        <dbReference type="ARBA" id="ARBA00022989"/>
    </source>
</evidence>
<evidence type="ECO:0000313" key="15">
    <source>
        <dbReference type="Proteomes" id="UP000184423"/>
    </source>
</evidence>
<dbReference type="PROSITE" id="PS50889">
    <property type="entry name" value="S4"/>
    <property type="match status" value="1"/>
</dbReference>
<evidence type="ECO:0000256" key="9">
    <source>
        <dbReference type="ARBA" id="ARBA00023049"/>
    </source>
</evidence>
<dbReference type="RefSeq" id="WP_073247619.1">
    <property type="nucleotide sequence ID" value="NZ_FQVG01000002.1"/>
</dbReference>
<keyword evidence="4 14" id="KW-0645">Protease</keyword>
<evidence type="ECO:0000256" key="2">
    <source>
        <dbReference type="ARBA" id="ARBA00004141"/>
    </source>
</evidence>
<accession>A0A1M4SLQ2</accession>
<dbReference type="CDD" id="cd23081">
    <property type="entry name" value="cpPDZ_EcRseP-like"/>
    <property type="match status" value="1"/>
</dbReference>
<feature type="transmembrane region" description="Helical" evidence="12">
    <location>
        <begin position="86"/>
        <end position="112"/>
    </location>
</feature>
<keyword evidence="9 12" id="KW-0482">Metalloprotease</keyword>
<comment type="cofactor">
    <cofactor evidence="1 12">
        <name>Zn(2+)</name>
        <dbReference type="ChEBI" id="CHEBI:29105"/>
    </cofactor>
</comment>
<dbReference type="GO" id="GO:0004222">
    <property type="term" value="F:metalloendopeptidase activity"/>
    <property type="evidence" value="ECO:0007669"/>
    <property type="project" value="InterPro"/>
</dbReference>
<keyword evidence="6 12" id="KW-0378">Hydrolase</keyword>
<keyword evidence="15" id="KW-1185">Reference proteome</keyword>
<feature type="domain" description="PDZ" evidence="13">
    <location>
        <begin position="103"/>
        <end position="175"/>
    </location>
</feature>
<dbReference type="Pfam" id="PF02163">
    <property type="entry name" value="Peptidase_M50"/>
    <property type="match status" value="1"/>
</dbReference>
<organism evidence="14 15">
    <name type="scientific">Caloramator proteoclasticus DSM 10124</name>
    <dbReference type="NCBI Taxonomy" id="1121262"/>
    <lineage>
        <taxon>Bacteria</taxon>
        <taxon>Bacillati</taxon>
        <taxon>Bacillota</taxon>
        <taxon>Clostridia</taxon>
        <taxon>Eubacteriales</taxon>
        <taxon>Clostridiaceae</taxon>
        <taxon>Caloramator</taxon>
    </lineage>
</organism>
<keyword evidence="7 12" id="KW-0862">Zinc</keyword>
<evidence type="ECO:0000256" key="10">
    <source>
        <dbReference type="ARBA" id="ARBA00023136"/>
    </source>
</evidence>
<dbReference type="InterPro" id="IPR036034">
    <property type="entry name" value="PDZ_sf"/>
</dbReference>
<dbReference type="InterPro" id="IPR001478">
    <property type="entry name" value="PDZ"/>
</dbReference>
<dbReference type="AlphaFoldDB" id="A0A1M4SLQ2"/>
<proteinExistence type="inferred from homology"/>
<dbReference type="SUPFAM" id="SSF50156">
    <property type="entry name" value="PDZ domain-like"/>
    <property type="match status" value="1"/>
</dbReference>
<keyword evidence="8 12" id="KW-1133">Transmembrane helix</keyword>
<reference evidence="15" key="1">
    <citation type="submission" date="2016-11" db="EMBL/GenBank/DDBJ databases">
        <authorList>
            <person name="Varghese N."/>
            <person name="Submissions S."/>
        </authorList>
    </citation>
    <scope>NUCLEOTIDE SEQUENCE [LARGE SCALE GENOMIC DNA]</scope>
    <source>
        <strain evidence="15">DSM 10124</strain>
    </source>
</reference>
<dbReference type="Proteomes" id="UP000184423">
    <property type="component" value="Unassembled WGS sequence"/>
</dbReference>
<gene>
    <name evidence="14" type="ORF">SAMN02746091_00162</name>
</gene>
<feature type="transmembrane region" description="Helical" evidence="12">
    <location>
        <begin position="279"/>
        <end position="297"/>
    </location>
</feature>
<dbReference type="InterPro" id="IPR008915">
    <property type="entry name" value="Peptidase_M50"/>
</dbReference>
<evidence type="ECO:0000256" key="6">
    <source>
        <dbReference type="ARBA" id="ARBA00022801"/>
    </source>
</evidence>
<dbReference type="CDD" id="cd06163">
    <property type="entry name" value="S2P-M50_PDZ_RseP-like"/>
    <property type="match status" value="1"/>
</dbReference>
<dbReference type="InterPro" id="IPR041489">
    <property type="entry name" value="PDZ_6"/>
</dbReference>
<dbReference type="PANTHER" id="PTHR42837">
    <property type="entry name" value="REGULATOR OF SIGMA-E PROTEASE RSEP"/>
    <property type="match status" value="1"/>
</dbReference>
<evidence type="ECO:0000256" key="3">
    <source>
        <dbReference type="ARBA" id="ARBA00007931"/>
    </source>
</evidence>
<dbReference type="EC" id="3.4.24.-" evidence="12"/>
<evidence type="ECO:0000256" key="5">
    <source>
        <dbReference type="ARBA" id="ARBA00022692"/>
    </source>
</evidence>
<evidence type="ECO:0000313" key="14">
    <source>
        <dbReference type="EMBL" id="SHE33078.1"/>
    </source>
</evidence>
<comment type="similarity">
    <text evidence="3 12">Belongs to the peptidase M50B family.</text>
</comment>
<dbReference type="GO" id="GO:0046872">
    <property type="term" value="F:metal ion binding"/>
    <property type="evidence" value="ECO:0007669"/>
    <property type="project" value="UniProtKB-KW"/>
</dbReference>